<sequence>MAELASVEPRRAKFIEQASAILERIPEANAEVTWRVDHLNAKWEGLRLLLSPEQRHRDGDGVDTVDTSHELRCLRRWLHGMEGRLPPPSLAQARASSYHELLRKLREHQ</sequence>
<gene>
    <name evidence="1" type="ORF">MSG28_011952</name>
</gene>
<feature type="non-terminal residue" evidence="1">
    <location>
        <position position="109"/>
    </location>
</feature>
<reference evidence="1 2" key="1">
    <citation type="journal article" date="2022" name="Genome Biol. Evol.">
        <title>The Spruce Budworm Genome: Reconstructing the Evolutionary History of Antifreeze Proteins.</title>
        <authorList>
            <person name="Beliveau C."/>
            <person name="Gagne P."/>
            <person name="Picq S."/>
            <person name="Vernygora O."/>
            <person name="Keeling C.I."/>
            <person name="Pinkney K."/>
            <person name="Doucet D."/>
            <person name="Wen F."/>
            <person name="Johnston J.S."/>
            <person name="Maaroufi H."/>
            <person name="Boyle B."/>
            <person name="Laroche J."/>
            <person name="Dewar K."/>
            <person name="Juretic N."/>
            <person name="Blackburn G."/>
            <person name="Nisole A."/>
            <person name="Brunet B."/>
            <person name="Brandao M."/>
            <person name="Lumley L."/>
            <person name="Duan J."/>
            <person name="Quan G."/>
            <person name="Lucarotti C.J."/>
            <person name="Roe A.D."/>
            <person name="Sperling F.A.H."/>
            <person name="Levesque R.C."/>
            <person name="Cusson M."/>
        </authorList>
    </citation>
    <scope>NUCLEOTIDE SEQUENCE [LARGE SCALE GENOMIC DNA]</scope>
    <source>
        <strain evidence="1">Glfc:IPQL:Cfum</strain>
    </source>
</reference>
<dbReference type="EMBL" id="CM046120">
    <property type="protein sequence ID" value="KAI8437718.1"/>
    <property type="molecule type" value="Genomic_DNA"/>
</dbReference>
<organism evidence="1 2">
    <name type="scientific">Choristoneura fumiferana</name>
    <name type="common">Spruce budworm moth</name>
    <name type="synonym">Archips fumiferana</name>
    <dbReference type="NCBI Taxonomy" id="7141"/>
    <lineage>
        <taxon>Eukaryota</taxon>
        <taxon>Metazoa</taxon>
        <taxon>Ecdysozoa</taxon>
        <taxon>Arthropoda</taxon>
        <taxon>Hexapoda</taxon>
        <taxon>Insecta</taxon>
        <taxon>Pterygota</taxon>
        <taxon>Neoptera</taxon>
        <taxon>Endopterygota</taxon>
        <taxon>Lepidoptera</taxon>
        <taxon>Glossata</taxon>
        <taxon>Ditrysia</taxon>
        <taxon>Tortricoidea</taxon>
        <taxon>Tortricidae</taxon>
        <taxon>Tortricinae</taxon>
        <taxon>Choristoneura</taxon>
    </lineage>
</organism>
<proteinExistence type="predicted"/>
<protein>
    <submittedName>
        <fullName evidence="1">Uncharacterized protein</fullName>
    </submittedName>
</protein>
<accession>A0ACC0KMG1</accession>
<dbReference type="Proteomes" id="UP001064048">
    <property type="component" value="Chromosome 20"/>
</dbReference>
<keyword evidence="2" id="KW-1185">Reference proteome</keyword>
<name>A0ACC0KMG1_CHOFU</name>
<evidence type="ECO:0000313" key="1">
    <source>
        <dbReference type="EMBL" id="KAI8437718.1"/>
    </source>
</evidence>
<evidence type="ECO:0000313" key="2">
    <source>
        <dbReference type="Proteomes" id="UP001064048"/>
    </source>
</evidence>
<comment type="caution">
    <text evidence="1">The sequence shown here is derived from an EMBL/GenBank/DDBJ whole genome shotgun (WGS) entry which is preliminary data.</text>
</comment>